<dbReference type="Pfam" id="PF10962">
    <property type="entry name" value="DUF2764"/>
    <property type="match status" value="1"/>
</dbReference>
<dbReference type="InterPro" id="IPR024492">
    <property type="entry name" value="DUF2764"/>
</dbReference>
<sequence length="287" mass="34001">MSKGYYYLVAGLPDLVPEEKKLSFTSTDFRDMMADELTNKDYALLKLFYLPFDHENLLNLFFEEDKEWDSRGNFSKEELEPLADRKLAQSADTEELPHYLYEFVLTMHGEDAPGSRVEAARQLSAEYYEHLHQNSNTFVRQLTKYQQDTANVLTALNGRKHELQFEQALIGNNEVTEALKKSRSRDFGLKSEVEHIEDLLQIFEMDNITDRELKLDIQKWHFVEEETFFNYFTIEKVLAFVQKLFIAERWINLDPEKGREMFEKLFSELKSGFEFPEEYTLTYGKKR</sequence>
<evidence type="ECO:0000313" key="1">
    <source>
        <dbReference type="EMBL" id="RCW37507.1"/>
    </source>
</evidence>
<name>A0A2T0WXH2_9BACT</name>
<dbReference type="Proteomes" id="UP000252733">
    <property type="component" value="Unassembled WGS sequence"/>
</dbReference>
<keyword evidence="2" id="KW-1185">Reference proteome</keyword>
<organism evidence="1 2">
    <name type="scientific">Marinilabilia salmonicolor</name>
    <dbReference type="NCBI Taxonomy" id="989"/>
    <lineage>
        <taxon>Bacteria</taxon>
        <taxon>Pseudomonadati</taxon>
        <taxon>Bacteroidota</taxon>
        <taxon>Bacteroidia</taxon>
        <taxon>Marinilabiliales</taxon>
        <taxon>Marinilabiliaceae</taxon>
        <taxon>Marinilabilia</taxon>
    </lineage>
</organism>
<dbReference type="OrthoDB" id="9813754at2"/>
<accession>A0A2T0WXH2</accession>
<reference evidence="1 2" key="1">
    <citation type="submission" date="2018-07" db="EMBL/GenBank/DDBJ databases">
        <title>Freshwater and sediment microbial communities from various areas in North America, analyzing microbe dynamics in response to fracking.</title>
        <authorList>
            <person name="Lamendella R."/>
        </authorList>
    </citation>
    <scope>NUCLEOTIDE SEQUENCE [LARGE SCALE GENOMIC DNA]</scope>
    <source>
        <strain evidence="1 2">160A</strain>
    </source>
</reference>
<dbReference type="InterPro" id="IPR036079">
    <property type="entry name" value="ATPase_csu/dsu_sf"/>
</dbReference>
<dbReference type="EMBL" id="QPIZ01000005">
    <property type="protein sequence ID" value="RCW37507.1"/>
    <property type="molecule type" value="Genomic_DNA"/>
</dbReference>
<comment type="caution">
    <text evidence="1">The sequence shown here is derived from an EMBL/GenBank/DDBJ whole genome shotgun (WGS) entry which is preliminary data.</text>
</comment>
<proteinExistence type="predicted"/>
<dbReference type="SUPFAM" id="SSF103486">
    <property type="entry name" value="V-type ATP synthase subunit C"/>
    <property type="match status" value="1"/>
</dbReference>
<dbReference type="STRING" id="1168289.GCA_000259075_03455"/>
<dbReference type="RefSeq" id="WP_106154654.1">
    <property type="nucleotide sequence ID" value="NZ_PVTS01000024.1"/>
</dbReference>
<gene>
    <name evidence="1" type="ORF">DFO77_10515</name>
</gene>
<protein>
    <submittedName>
        <fullName evidence="1">Uncharacterized protein DUF2764</fullName>
    </submittedName>
</protein>
<dbReference type="AlphaFoldDB" id="A0A2T0WXH2"/>
<evidence type="ECO:0000313" key="2">
    <source>
        <dbReference type="Proteomes" id="UP000252733"/>
    </source>
</evidence>